<feature type="region of interest" description="Disordered" evidence="9">
    <location>
        <begin position="248"/>
        <end position="267"/>
    </location>
</feature>
<evidence type="ECO:0000256" key="1">
    <source>
        <dbReference type="ARBA" id="ARBA00004123"/>
    </source>
</evidence>
<keyword evidence="2" id="KW-0217">Developmental protein</keyword>
<dbReference type="Proteomes" id="UP000596742">
    <property type="component" value="Unassembled WGS sequence"/>
</dbReference>
<name>A0A8B6FG44_MYTGA</name>
<proteinExistence type="inferred from homology"/>
<dbReference type="EMBL" id="UYJE01006864">
    <property type="protein sequence ID" value="VDI49653.1"/>
    <property type="molecule type" value="Genomic_DNA"/>
</dbReference>
<feature type="DNA-binding region" description="Homeobox" evidence="7">
    <location>
        <begin position="159"/>
        <end position="218"/>
    </location>
</feature>
<evidence type="ECO:0000256" key="3">
    <source>
        <dbReference type="ARBA" id="ARBA00023125"/>
    </source>
</evidence>
<organism evidence="11 12">
    <name type="scientific">Mytilus galloprovincialis</name>
    <name type="common">Mediterranean mussel</name>
    <dbReference type="NCBI Taxonomy" id="29158"/>
    <lineage>
        <taxon>Eukaryota</taxon>
        <taxon>Metazoa</taxon>
        <taxon>Spiralia</taxon>
        <taxon>Lophotrochozoa</taxon>
        <taxon>Mollusca</taxon>
        <taxon>Bivalvia</taxon>
        <taxon>Autobranchia</taxon>
        <taxon>Pteriomorphia</taxon>
        <taxon>Mytilida</taxon>
        <taxon>Mytiloidea</taxon>
        <taxon>Mytilidae</taxon>
        <taxon>Mytilinae</taxon>
        <taxon>Mytilus</taxon>
    </lineage>
</organism>
<evidence type="ECO:0000259" key="10">
    <source>
        <dbReference type="PROSITE" id="PS50071"/>
    </source>
</evidence>
<dbReference type="InterPro" id="IPR009057">
    <property type="entry name" value="Homeodomain-like_sf"/>
</dbReference>
<evidence type="ECO:0000313" key="11">
    <source>
        <dbReference type="EMBL" id="VDI49653.1"/>
    </source>
</evidence>
<reference evidence="11" key="1">
    <citation type="submission" date="2018-11" db="EMBL/GenBank/DDBJ databases">
        <authorList>
            <person name="Alioto T."/>
            <person name="Alioto T."/>
        </authorList>
    </citation>
    <scope>NUCLEOTIDE SEQUENCE</scope>
</reference>
<keyword evidence="3 7" id="KW-0238">DNA-binding</keyword>
<dbReference type="GO" id="GO:0000981">
    <property type="term" value="F:DNA-binding transcription factor activity, RNA polymerase II-specific"/>
    <property type="evidence" value="ECO:0007669"/>
    <property type="project" value="InterPro"/>
</dbReference>
<dbReference type="OrthoDB" id="1867783at2759"/>
<evidence type="ECO:0000256" key="9">
    <source>
        <dbReference type="SAM" id="MobiDB-lite"/>
    </source>
</evidence>
<keyword evidence="5 7" id="KW-0539">Nucleus</keyword>
<dbReference type="GO" id="GO:0048598">
    <property type="term" value="P:embryonic morphogenesis"/>
    <property type="evidence" value="ECO:0007669"/>
    <property type="project" value="TreeGrafter"/>
</dbReference>
<dbReference type="GO" id="GO:0000977">
    <property type="term" value="F:RNA polymerase II transcription regulatory region sequence-specific DNA binding"/>
    <property type="evidence" value="ECO:0007669"/>
    <property type="project" value="TreeGrafter"/>
</dbReference>
<feature type="compositionally biased region" description="Acidic residues" evidence="9">
    <location>
        <begin position="120"/>
        <end position="130"/>
    </location>
</feature>
<keyword evidence="12" id="KW-1185">Reference proteome</keyword>
<dbReference type="Pfam" id="PF00046">
    <property type="entry name" value="Homeodomain"/>
    <property type="match status" value="1"/>
</dbReference>
<comment type="similarity">
    <text evidence="6">Belongs to the Msh homeobox family.</text>
</comment>
<dbReference type="PROSITE" id="PS50071">
    <property type="entry name" value="HOMEOBOX_2"/>
    <property type="match status" value="1"/>
</dbReference>
<evidence type="ECO:0000256" key="4">
    <source>
        <dbReference type="ARBA" id="ARBA00023155"/>
    </source>
</evidence>
<evidence type="ECO:0000313" key="12">
    <source>
        <dbReference type="Proteomes" id="UP000596742"/>
    </source>
</evidence>
<protein>
    <recommendedName>
        <fullName evidence="10">Homeobox domain-containing protein</fullName>
    </recommendedName>
</protein>
<accession>A0A8B6FG44</accession>
<evidence type="ECO:0000256" key="5">
    <source>
        <dbReference type="ARBA" id="ARBA00023242"/>
    </source>
</evidence>
<sequence>MQNSMDMLASFFAGSYAVYNRMNPQRRQELYSNFGYYPTQIPQLIPLQTVSNAQLSSPPESELSERKTKNDEERKGKLDETPSTSKEKMKFSIDSILNDSREVAHETKTIPGHANINVVDSDDSDDEDDSLPWLQCTRYKPPKLPRNKRKDCIKKRKLGRNPRVPFTQHQVAALEQKFRRTQYLSSMDVAELSTLLNLTETRVKIWFQNRRARERRDREAAQRGQIIQNKQSTATFSGMLWPFSNNIRTPTPPQTFQFGTPTSNSIK</sequence>
<dbReference type="PROSITE" id="PS00027">
    <property type="entry name" value="HOMEOBOX_1"/>
    <property type="match status" value="1"/>
</dbReference>
<feature type="region of interest" description="Disordered" evidence="9">
    <location>
        <begin position="114"/>
        <end position="134"/>
    </location>
</feature>
<dbReference type="PANTHER" id="PTHR24338:SF0">
    <property type="entry name" value="MUSCLE SEGMENTATION HOMEOBOX"/>
    <property type="match status" value="1"/>
</dbReference>
<dbReference type="Gene3D" id="1.10.10.60">
    <property type="entry name" value="Homeodomain-like"/>
    <property type="match status" value="1"/>
</dbReference>
<dbReference type="SMART" id="SM00389">
    <property type="entry name" value="HOX"/>
    <property type="match status" value="1"/>
</dbReference>
<gene>
    <name evidence="11" type="ORF">MGAL_10B093509</name>
</gene>
<dbReference type="CDD" id="cd00086">
    <property type="entry name" value="homeodomain"/>
    <property type="match status" value="1"/>
</dbReference>
<dbReference type="InterPro" id="IPR017970">
    <property type="entry name" value="Homeobox_CS"/>
</dbReference>
<dbReference type="SUPFAM" id="SSF46689">
    <property type="entry name" value="Homeodomain-like"/>
    <property type="match status" value="1"/>
</dbReference>
<dbReference type="InterPro" id="IPR050674">
    <property type="entry name" value="Msh_Homeobox_Regulators"/>
</dbReference>
<dbReference type="GO" id="GO:0005634">
    <property type="term" value="C:nucleus"/>
    <property type="evidence" value="ECO:0007669"/>
    <property type="project" value="UniProtKB-SubCell"/>
</dbReference>
<evidence type="ECO:0000256" key="7">
    <source>
        <dbReference type="PROSITE-ProRule" id="PRU00108"/>
    </source>
</evidence>
<feature type="domain" description="Homeobox" evidence="10">
    <location>
        <begin position="157"/>
        <end position="217"/>
    </location>
</feature>
<evidence type="ECO:0000256" key="2">
    <source>
        <dbReference type="ARBA" id="ARBA00022473"/>
    </source>
</evidence>
<comment type="subcellular location">
    <subcellularLocation>
        <location evidence="1 7 8">Nucleus</location>
    </subcellularLocation>
</comment>
<dbReference type="AlphaFoldDB" id="A0A8B6FG44"/>
<evidence type="ECO:0000256" key="6">
    <source>
        <dbReference type="ARBA" id="ARBA00038425"/>
    </source>
</evidence>
<feature type="compositionally biased region" description="Basic and acidic residues" evidence="9">
    <location>
        <begin position="63"/>
        <end position="90"/>
    </location>
</feature>
<keyword evidence="4 7" id="KW-0371">Homeobox</keyword>
<feature type="region of interest" description="Disordered" evidence="9">
    <location>
        <begin position="51"/>
        <end position="90"/>
    </location>
</feature>
<feature type="compositionally biased region" description="Low complexity" evidence="9">
    <location>
        <begin position="254"/>
        <end position="267"/>
    </location>
</feature>
<comment type="caution">
    <text evidence="11">The sequence shown here is derived from an EMBL/GenBank/DDBJ whole genome shotgun (WGS) entry which is preliminary data.</text>
</comment>
<dbReference type="InterPro" id="IPR001356">
    <property type="entry name" value="HD"/>
</dbReference>
<evidence type="ECO:0000256" key="8">
    <source>
        <dbReference type="RuleBase" id="RU000682"/>
    </source>
</evidence>
<dbReference type="PANTHER" id="PTHR24338">
    <property type="entry name" value="HOMEOBOX PROTEIN MSX"/>
    <property type="match status" value="1"/>
</dbReference>